<protein>
    <submittedName>
        <fullName evidence="2">Uncharacterized protein</fullName>
    </submittedName>
</protein>
<dbReference type="AlphaFoldDB" id="A0A3N0DTL3"/>
<feature type="chain" id="PRO_5018198265" evidence="1">
    <location>
        <begin position="27"/>
        <end position="154"/>
    </location>
</feature>
<feature type="signal peptide" evidence="1">
    <location>
        <begin position="1"/>
        <end position="26"/>
    </location>
</feature>
<organism evidence="2 3">
    <name type="scientific">Nocardioides marmorisolisilvae</name>
    <dbReference type="NCBI Taxonomy" id="1542737"/>
    <lineage>
        <taxon>Bacteria</taxon>
        <taxon>Bacillati</taxon>
        <taxon>Actinomycetota</taxon>
        <taxon>Actinomycetes</taxon>
        <taxon>Propionibacteriales</taxon>
        <taxon>Nocardioidaceae</taxon>
        <taxon>Nocardioides</taxon>
    </lineage>
</organism>
<gene>
    <name evidence="2" type="ORF">EFL95_07950</name>
</gene>
<evidence type="ECO:0000313" key="2">
    <source>
        <dbReference type="EMBL" id="RNL78974.1"/>
    </source>
</evidence>
<evidence type="ECO:0000313" key="3">
    <source>
        <dbReference type="Proteomes" id="UP000277094"/>
    </source>
</evidence>
<dbReference type="OrthoDB" id="3786623at2"/>
<sequence length="154" mass="16025">MRRPLALAILAVLLPVLTGCGLRSGAAVSESGWTDKVDQTLGAAISSLGTTEVVLKNQANGHLTRSYVVVAVRDSQRTLAKEVQTFGSKQPPASKVADKRTAMRALGHALAVLDSASNAASGADIAARRTALLEVERTYQELSTLQTRLTGGGG</sequence>
<keyword evidence="3" id="KW-1185">Reference proteome</keyword>
<proteinExistence type="predicted"/>
<evidence type="ECO:0000256" key="1">
    <source>
        <dbReference type="SAM" id="SignalP"/>
    </source>
</evidence>
<reference evidence="2 3" key="1">
    <citation type="submission" date="2018-11" db="EMBL/GenBank/DDBJ databases">
        <authorList>
            <person name="Li F."/>
        </authorList>
    </citation>
    <scope>NUCLEOTIDE SEQUENCE [LARGE SCALE GENOMIC DNA]</scope>
    <source>
        <strain evidence="2 3">KIS18-7</strain>
    </source>
</reference>
<keyword evidence="1" id="KW-0732">Signal</keyword>
<dbReference type="EMBL" id="RJSG01000002">
    <property type="protein sequence ID" value="RNL78974.1"/>
    <property type="molecule type" value="Genomic_DNA"/>
</dbReference>
<comment type="caution">
    <text evidence="2">The sequence shown here is derived from an EMBL/GenBank/DDBJ whole genome shotgun (WGS) entry which is preliminary data.</text>
</comment>
<accession>A0A3N0DTL3</accession>
<dbReference type="RefSeq" id="WP_123233476.1">
    <property type="nucleotide sequence ID" value="NZ_RJSG01000002.1"/>
</dbReference>
<name>A0A3N0DTL3_9ACTN</name>
<dbReference type="PROSITE" id="PS51257">
    <property type="entry name" value="PROKAR_LIPOPROTEIN"/>
    <property type="match status" value="1"/>
</dbReference>
<dbReference type="Proteomes" id="UP000277094">
    <property type="component" value="Unassembled WGS sequence"/>
</dbReference>